<accession>A0A0C9LTX9</accession>
<keyword evidence="6 7" id="KW-0067">ATP-binding</keyword>
<feature type="region of interest" description="Disordered" evidence="9">
    <location>
        <begin position="476"/>
        <end position="506"/>
    </location>
</feature>
<dbReference type="FunFam" id="1.10.510.10:FF:000040">
    <property type="entry name" value="Mitogen-activated protein kinase"/>
    <property type="match status" value="1"/>
</dbReference>
<dbReference type="InterPro" id="IPR050117">
    <property type="entry name" value="MAPK"/>
</dbReference>
<dbReference type="PROSITE" id="PS50011">
    <property type="entry name" value="PROTEIN_KINASE_DOM"/>
    <property type="match status" value="1"/>
</dbReference>
<dbReference type="OrthoDB" id="192887at2759"/>
<keyword evidence="4 7" id="KW-0547">Nucleotide-binding</keyword>
<evidence type="ECO:0000256" key="2">
    <source>
        <dbReference type="ARBA" id="ARBA00022527"/>
    </source>
</evidence>
<dbReference type="InterPro" id="IPR017441">
    <property type="entry name" value="Protein_kinase_ATP_BS"/>
</dbReference>
<dbReference type="SUPFAM" id="SSF56112">
    <property type="entry name" value="Protein kinase-like (PK-like)"/>
    <property type="match status" value="1"/>
</dbReference>
<keyword evidence="8" id="KW-0460">Magnesium</keyword>
<dbReference type="PROSITE" id="PS00107">
    <property type="entry name" value="PROTEIN_KINASE_ATP"/>
    <property type="match status" value="1"/>
</dbReference>
<dbReference type="PANTHER" id="PTHR24055">
    <property type="entry name" value="MITOGEN-ACTIVATED PROTEIN KINASE"/>
    <property type="match status" value="1"/>
</dbReference>
<keyword evidence="5 8" id="KW-0418">Kinase</keyword>
<dbReference type="GO" id="GO:0005524">
    <property type="term" value="F:ATP binding"/>
    <property type="evidence" value="ECO:0007669"/>
    <property type="project" value="UniProtKB-UniRule"/>
</dbReference>
<dbReference type="PROSITE" id="PS01351">
    <property type="entry name" value="MAPK"/>
    <property type="match status" value="1"/>
</dbReference>
<gene>
    <name evidence="11" type="ORF">MAM1_0056d03610</name>
</gene>
<evidence type="ECO:0000256" key="8">
    <source>
        <dbReference type="RuleBase" id="RU361165"/>
    </source>
</evidence>
<dbReference type="InterPro" id="IPR008271">
    <property type="entry name" value="Ser/Thr_kinase_AS"/>
</dbReference>
<dbReference type="Pfam" id="PF00069">
    <property type="entry name" value="Pkinase"/>
    <property type="match status" value="1"/>
</dbReference>
<evidence type="ECO:0000256" key="1">
    <source>
        <dbReference type="ARBA" id="ARBA00012411"/>
    </source>
</evidence>
<reference evidence="11" key="1">
    <citation type="submission" date="2014-09" db="EMBL/GenBank/DDBJ databases">
        <title>Draft genome sequence of an oleaginous Mucoromycotina fungus Mucor ambiguus NBRC6742.</title>
        <authorList>
            <person name="Takeda I."/>
            <person name="Yamane N."/>
            <person name="Morita T."/>
            <person name="Tamano K."/>
            <person name="Machida M."/>
            <person name="Baker S."/>
            <person name="Koike H."/>
        </authorList>
    </citation>
    <scope>NUCLEOTIDE SEQUENCE</scope>
    <source>
        <strain evidence="11">NBRC 6742</strain>
    </source>
</reference>
<feature type="domain" description="Protein kinase" evidence="10">
    <location>
        <begin position="26"/>
        <end position="323"/>
    </location>
</feature>
<organism evidence="11">
    <name type="scientific">Mucor ambiguus</name>
    <dbReference type="NCBI Taxonomy" id="91626"/>
    <lineage>
        <taxon>Eukaryota</taxon>
        <taxon>Fungi</taxon>
        <taxon>Fungi incertae sedis</taxon>
        <taxon>Mucoromycota</taxon>
        <taxon>Mucoromycotina</taxon>
        <taxon>Mucoromycetes</taxon>
        <taxon>Mucorales</taxon>
        <taxon>Mucorineae</taxon>
        <taxon>Mucoraceae</taxon>
        <taxon>Mucor</taxon>
    </lineage>
</organism>
<comment type="activity regulation">
    <text evidence="8">Activated by threonine and tyrosine phosphorylation.</text>
</comment>
<dbReference type="InterPro" id="IPR003527">
    <property type="entry name" value="MAP_kinase_CS"/>
</dbReference>
<evidence type="ECO:0000256" key="9">
    <source>
        <dbReference type="SAM" id="MobiDB-lite"/>
    </source>
</evidence>
<dbReference type="Gene3D" id="1.10.510.10">
    <property type="entry name" value="Transferase(Phosphotransferase) domain 1"/>
    <property type="match status" value="1"/>
</dbReference>
<dbReference type="EC" id="2.7.11.24" evidence="1 8"/>
<keyword evidence="3 8" id="KW-0808">Transferase</keyword>
<name>A0A0C9LTX9_9FUNG</name>
<keyword evidence="2 8" id="KW-0723">Serine/threonine-protein kinase</keyword>
<dbReference type="AlphaFoldDB" id="A0A0C9LTX9"/>
<protein>
    <recommendedName>
        <fullName evidence="1 8">Mitogen-activated protein kinase</fullName>
        <ecNumber evidence="1 8">2.7.11.24</ecNumber>
    </recommendedName>
</protein>
<evidence type="ECO:0000256" key="6">
    <source>
        <dbReference type="ARBA" id="ARBA00022840"/>
    </source>
</evidence>
<dbReference type="CDD" id="cd07834">
    <property type="entry name" value="STKc_MAPK"/>
    <property type="match status" value="1"/>
</dbReference>
<evidence type="ECO:0000256" key="5">
    <source>
        <dbReference type="ARBA" id="ARBA00022777"/>
    </source>
</evidence>
<proteinExistence type="inferred from homology"/>
<sequence>MTQVNYVTVPVSRENKAETFTVNARYRIIRKVGSGAYGTVCSAFDLQRQQYCAIKKIYRVFDKKLLTKRCLREMKLLRLFNSHPRIIQLFNMDMLEGSDEIYLIFGCMDASLHDVIHSKQPLDTVHSQWFLFQLLSGLKYIHSANVIHRDLKPANILVNKDCDLRICDFGMARSFDQADITSYLTEYVTTRWYRSPEIMVSSQNYSKAIDIWSVGCIFGEILGRKVLFQGRDHVDQLHKILGIMGLPKDISFWDLTENVSAHLQTICTADGLPLPTEPVNFAALFPTASPEAIDVLKGLLNLNPTKRLTVEEALRCAFIQPFSDPIEESLMPPATPPHQYSFENCNNEADLKQMVIHEIESFKHQQEELELSMEKRQQAMHASLSEISPVPRRYHTMAGDAESFCTTPTQKLDHLPSATMSLFEQHTPYVTSNTATDSNMDTVVYSQDPLVGEPEELSEDDNYSYLCELIKTTPGVSVEDPDRQIREPPHGTARQTLERALSGSWE</sequence>
<comment type="cofactor">
    <cofactor evidence="8">
        <name>Mg(2+)</name>
        <dbReference type="ChEBI" id="CHEBI:18420"/>
    </cofactor>
</comment>
<dbReference type="Proteomes" id="UP000053815">
    <property type="component" value="Unassembled WGS sequence"/>
</dbReference>
<comment type="catalytic activity">
    <reaction evidence="8">
        <text>L-threonyl-[protein] + ATP = O-phospho-L-threonyl-[protein] + ADP + H(+)</text>
        <dbReference type="Rhea" id="RHEA:46608"/>
        <dbReference type="Rhea" id="RHEA-COMP:11060"/>
        <dbReference type="Rhea" id="RHEA-COMP:11605"/>
        <dbReference type="ChEBI" id="CHEBI:15378"/>
        <dbReference type="ChEBI" id="CHEBI:30013"/>
        <dbReference type="ChEBI" id="CHEBI:30616"/>
        <dbReference type="ChEBI" id="CHEBI:61977"/>
        <dbReference type="ChEBI" id="CHEBI:456216"/>
        <dbReference type="EC" id="2.7.11.24"/>
    </reaction>
</comment>
<dbReference type="InterPro" id="IPR011009">
    <property type="entry name" value="Kinase-like_dom_sf"/>
</dbReference>
<feature type="compositionally biased region" description="Basic and acidic residues" evidence="9">
    <location>
        <begin position="480"/>
        <end position="489"/>
    </location>
</feature>
<evidence type="ECO:0000256" key="3">
    <source>
        <dbReference type="ARBA" id="ARBA00022679"/>
    </source>
</evidence>
<comment type="similarity">
    <text evidence="8">Belongs to the protein kinase superfamily. Ser/Thr protein kinase family. MAP kinase subfamily.</text>
</comment>
<evidence type="ECO:0000313" key="12">
    <source>
        <dbReference type="Proteomes" id="UP000053815"/>
    </source>
</evidence>
<evidence type="ECO:0000259" key="10">
    <source>
        <dbReference type="PROSITE" id="PS50011"/>
    </source>
</evidence>
<evidence type="ECO:0000256" key="7">
    <source>
        <dbReference type="PROSITE-ProRule" id="PRU10141"/>
    </source>
</evidence>
<dbReference type="GO" id="GO:0004707">
    <property type="term" value="F:MAP kinase activity"/>
    <property type="evidence" value="ECO:0007669"/>
    <property type="project" value="UniProtKB-EC"/>
</dbReference>
<dbReference type="STRING" id="91626.A0A0C9LTX9"/>
<evidence type="ECO:0000313" key="11">
    <source>
        <dbReference type="EMBL" id="GAN04150.1"/>
    </source>
</evidence>
<dbReference type="PROSITE" id="PS00108">
    <property type="entry name" value="PROTEIN_KINASE_ST"/>
    <property type="match status" value="1"/>
</dbReference>
<evidence type="ECO:0000256" key="4">
    <source>
        <dbReference type="ARBA" id="ARBA00022741"/>
    </source>
</evidence>
<feature type="binding site" evidence="7">
    <location>
        <position position="56"/>
    </location>
    <ligand>
        <name>ATP</name>
        <dbReference type="ChEBI" id="CHEBI:30616"/>
    </ligand>
</feature>
<dbReference type="SMART" id="SM00220">
    <property type="entry name" value="S_TKc"/>
    <property type="match status" value="1"/>
</dbReference>
<dbReference type="EMBL" id="DF836345">
    <property type="protein sequence ID" value="GAN04150.1"/>
    <property type="molecule type" value="Genomic_DNA"/>
</dbReference>
<dbReference type="Gene3D" id="3.30.200.20">
    <property type="entry name" value="Phosphorylase Kinase, domain 1"/>
    <property type="match status" value="1"/>
</dbReference>
<dbReference type="InterPro" id="IPR000719">
    <property type="entry name" value="Prot_kinase_dom"/>
</dbReference>
<keyword evidence="12" id="KW-1185">Reference proteome</keyword>